<dbReference type="SMART" id="SM00720">
    <property type="entry name" value="calpain_III"/>
    <property type="match status" value="1"/>
</dbReference>
<dbReference type="InterPro" id="IPR036397">
    <property type="entry name" value="RNaseH_sf"/>
</dbReference>
<dbReference type="Pfam" id="PF01067">
    <property type="entry name" value="Calpain_III"/>
    <property type="match status" value="1"/>
</dbReference>
<dbReference type="InterPro" id="IPR038765">
    <property type="entry name" value="Papain-like_cys_pep_sf"/>
</dbReference>
<feature type="domain" description="Calpain catalytic" evidence="4">
    <location>
        <begin position="26"/>
        <end position="341"/>
    </location>
</feature>
<dbReference type="InterPro" id="IPR000008">
    <property type="entry name" value="C2_dom"/>
</dbReference>
<protein>
    <submittedName>
        <fullName evidence="5">Calpain-6</fullName>
    </submittedName>
</protein>
<organism evidence="5 6">
    <name type="scientific">Huso huso</name>
    <name type="common">Beluga</name>
    <name type="synonym">Acipenser huso</name>
    <dbReference type="NCBI Taxonomy" id="61971"/>
    <lineage>
        <taxon>Eukaryota</taxon>
        <taxon>Metazoa</taxon>
        <taxon>Chordata</taxon>
        <taxon>Craniata</taxon>
        <taxon>Vertebrata</taxon>
        <taxon>Euteleostomi</taxon>
        <taxon>Actinopterygii</taxon>
        <taxon>Chondrostei</taxon>
        <taxon>Acipenseriformes</taxon>
        <taxon>Acipenseridae</taxon>
        <taxon>Huso</taxon>
    </lineage>
</organism>
<dbReference type="SUPFAM" id="SSF49562">
    <property type="entry name" value="C2 domain (Calcium/lipid-binding domain, CaLB)"/>
    <property type="match status" value="1"/>
</dbReference>
<feature type="domain" description="C2" evidence="3">
    <location>
        <begin position="499"/>
        <end position="616"/>
    </location>
</feature>
<evidence type="ECO:0000259" key="3">
    <source>
        <dbReference type="PROSITE" id="PS50004"/>
    </source>
</evidence>
<comment type="caution">
    <text evidence="5">The sequence shown here is derived from an EMBL/GenBank/DDBJ whole genome shotgun (WGS) entry which is preliminary data.</text>
</comment>
<dbReference type="PANTHER" id="PTHR10183">
    <property type="entry name" value="CALPAIN"/>
    <property type="match status" value="1"/>
</dbReference>
<evidence type="ECO:0000256" key="2">
    <source>
        <dbReference type="PROSITE-ProRule" id="PRU00239"/>
    </source>
</evidence>
<dbReference type="SMART" id="SM00239">
    <property type="entry name" value="C2"/>
    <property type="match status" value="1"/>
</dbReference>
<dbReference type="PROSITE" id="PS50203">
    <property type="entry name" value="CALPAIN_CAT"/>
    <property type="match status" value="1"/>
</dbReference>
<dbReference type="SUPFAM" id="SSF54001">
    <property type="entry name" value="Cysteine proteinases"/>
    <property type="match status" value="2"/>
</dbReference>
<dbReference type="Pfam" id="PF00168">
    <property type="entry name" value="C2"/>
    <property type="match status" value="1"/>
</dbReference>
<dbReference type="SMART" id="SM00230">
    <property type="entry name" value="CysPc"/>
    <property type="match status" value="1"/>
</dbReference>
<evidence type="ECO:0000313" key="5">
    <source>
        <dbReference type="EMBL" id="KAK6473525.1"/>
    </source>
</evidence>
<dbReference type="Gene3D" id="2.60.120.380">
    <property type="match status" value="1"/>
</dbReference>
<dbReference type="PRINTS" id="PR00704">
    <property type="entry name" value="CALPAIN"/>
</dbReference>
<dbReference type="SUPFAM" id="SSF49758">
    <property type="entry name" value="Calpain large subunit, middle domain (domain III)"/>
    <property type="match status" value="1"/>
</dbReference>
<dbReference type="InterPro" id="IPR033884">
    <property type="entry name" value="C2_Calpain"/>
</dbReference>
<dbReference type="CDD" id="cd00214">
    <property type="entry name" value="Calpain_III"/>
    <property type="match status" value="1"/>
</dbReference>
<dbReference type="InterPro" id="IPR033883">
    <property type="entry name" value="C2_III"/>
</dbReference>
<dbReference type="InterPro" id="IPR036213">
    <property type="entry name" value="Calpain_III_sf"/>
</dbReference>
<accession>A0ABR0YLU6</accession>
<sequence>MSSSAEPYKNQRYWELKQQCKERKQLFEDPEFPATSESLFYKNSPPGIVEWKRPKVIRKPLLKKTHIKSHLDFAKRHVGDTVYMWKKVLWSDETKIELFGFSAKRSVWCKANTAHHPENTIPTVKHGGGSIMLWGCFSSAGTGKLVRIEGKMDGAKYREILEENLFQLAGCYEALDGGNTADAVVDFSGAVAESIDLEVGKYATDIPQQLKLFEDLLKVNERGGIISCFIKATSQSEVEARMSCGLVKGHAYSVTDVRKARLGQGLMSFFKAEKLFMIKMRNPWGKQEWNGPWSDSSEEWEKVGSSERENMGVTVKDDGEFWMAFDDWCKYFTGVDICRLINTSILSIHKTWDETTLQGCWTKHADPLYNRCGGCMNYKTTFLQNPQYVFDVKKDEDEILISLQQRDLKIHKKIGQGENLTIGFMVFKVELNREFRIHSLQTQQNVATSTYINARTVFMRTTQRKGRYVIIPSTFQHSILGDFLLRVFTDVYSGCRELVMDKPLQTCWIGLCGYAQTVTLVHIVGAEGLQNQDSSGGADPYLIIKCERQTITTPAQNNTMDPKFDTQAIFYRKKPRKPITVQIWNKNTVQDEFMGQVILAASTNDPSTTQRLQLRKKGRAKADEMPGFITLRTITCENLTDLGVLTTSLWQPVQFSQNLVPPSLTPEGSGCNTAY</sequence>
<dbReference type="Gene3D" id="3.90.70.10">
    <property type="entry name" value="Cysteine proteinases"/>
    <property type="match status" value="1"/>
</dbReference>
<proteinExistence type="inferred from homology"/>
<dbReference type="Proteomes" id="UP001369086">
    <property type="component" value="Unassembled WGS sequence"/>
</dbReference>
<dbReference type="PROSITE" id="PS50004">
    <property type="entry name" value="C2"/>
    <property type="match status" value="1"/>
</dbReference>
<dbReference type="Gene3D" id="2.60.40.150">
    <property type="entry name" value="C2 domain"/>
    <property type="match status" value="1"/>
</dbReference>
<keyword evidence="6" id="KW-1185">Reference proteome</keyword>
<evidence type="ECO:0000313" key="6">
    <source>
        <dbReference type="Proteomes" id="UP001369086"/>
    </source>
</evidence>
<comment type="caution">
    <text evidence="2">Lacks conserved residue(s) required for the propagation of feature annotation.</text>
</comment>
<reference evidence="5 6" key="1">
    <citation type="submission" date="2021-05" db="EMBL/GenBank/DDBJ databases">
        <authorList>
            <person name="Zahm M."/>
            <person name="Klopp C."/>
            <person name="Cabau C."/>
            <person name="Kuhl H."/>
            <person name="Suciu R."/>
            <person name="Ciorpac M."/>
            <person name="Holostenco D."/>
            <person name="Gessner J."/>
            <person name="Wuertz S."/>
            <person name="Hohne C."/>
            <person name="Stock M."/>
            <person name="Gislard M."/>
            <person name="Lluch J."/>
            <person name="Milhes M."/>
            <person name="Lampietro C."/>
            <person name="Lopez Roques C."/>
            <person name="Donnadieu C."/>
            <person name="Du K."/>
            <person name="Schartl M."/>
            <person name="Guiguen Y."/>
        </authorList>
    </citation>
    <scope>NUCLEOTIDE SEQUENCE [LARGE SCALE GENOMIC DNA]</scope>
    <source>
        <strain evidence="5">Hh-F2</strain>
        <tissue evidence="5">Blood</tissue>
    </source>
</reference>
<dbReference type="Gene3D" id="3.30.420.10">
    <property type="entry name" value="Ribonuclease H-like superfamily/Ribonuclease H"/>
    <property type="match status" value="1"/>
</dbReference>
<evidence type="ECO:0000259" key="4">
    <source>
        <dbReference type="PROSITE" id="PS50203"/>
    </source>
</evidence>
<dbReference type="InterPro" id="IPR022683">
    <property type="entry name" value="Calpain_III"/>
</dbReference>
<name>A0ABR0YLU6_HUSHU</name>
<dbReference type="InterPro" id="IPR035892">
    <property type="entry name" value="C2_domain_sf"/>
</dbReference>
<dbReference type="InterPro" id="IPR022684">
    <property type="entry name" value="Calpain_cysteine_protease"/>
</dbReference>
<dbReference type="InterPro" id="IPR001300">
    <property type="entry name" value="Peptidase_C2_calpain_cat"/>
</dbReference>
<dbReference type="EMBL" id="JAHFZB010000027">
    <property type="protein sequence ID" value="KAK6473525.1"/>
    <property type="molecule type" value="Genomic_DNA"/>
</dbReference>
<comment type="similarity">
    <text evidence="1">Belongs to the peptidase C2 family.</text>
</comment>
<gene>
    <name evidence="5" type="ORF">HHUSO_G26978</name>
</gene>
<dbReference type="Pfam" id="PF00648">
    <property type="entry name" value="Peptidase_C2"/>
    <property type="match status" value="1"/>
</dbReference>
<dbReference type="PANTHER" id="PTHR10183:SF381">
    <property type="entry name" value="CALPAIN-6"/>
    <property type="match status" value="1"/>
</dbReference>
<dbReference type="InterPro" id="IPR022682">
    <property type="entry name" value="Calpain_domain_III"/>
</dbReference>
<evidence type="ECO:0000256" key="1">
    <source>
        <dbReference type="ARBA" id="ARBA00007623"/>
    </source>
</evidence>
<dbReference type="CDD" id="cd04046">
    <property type="entry name" value="C2_Calpain"/>
    <property type="match status" value="1"/>
</dbReference>